<reference evidence="8" key="1">
    <citation type="submission" date="2011-02" db="EMBL/GenBank/DDBJ databases">
        <authorList>
            <person name="Aslett M."/>
        </authorList>
    </citation>
    <scope>NUCLEOTIDE SEQUENCE</scope>
    <source>
        <strain evidence="8">Liverpool</strain>
    </source>
</reference>
<dbReference type="InterPro" id="IPR001841">
    <property type="entry name" value="Znf_RING"/>
</dbReference>
<dbReference type="RefSeq" id="XP_003883015.1">
    <property type="nucleotide sequence ID" value="XM_003882966.1"/>
</dbReference>
<dbReference type="OrthoDB" id="5574452at2759"/>
<evidence type="ECO:0000256" key="5">
    <source>
        <dbReference type="SAM" id="MobiDB-lite"/>
    </source>
</evidence>
<dbReference type="GO" id="GO:0008270">
    <property type="term" value="F:zinc ion binding"/>
    <property type="evidence" value="ECO:0007669"/>
    <property type="project" value="UniProtKB-KW"/>
</dbReference>
<feature type="domain" description="RING-type" evidence="6">
    <location>
        <begin position="102"/>
        <end position="145"/>
    </location>
</feature>
<dbReference type="PANTHER" id="PTHR10131">
    <property type="entry name" value="TNF RECEPTOR ASSOCIATED FACTOR"/>
    <property type="match status" value="1"/>
</dbReference>
<proteinExistence type="predicted"/>
<dbReference type="SMART" id="SM00184">
    <property type="entry name" value="RING"/>
    <property type="match status" value="1"/>
</dbReference>
<evidence type="ECO:0000313" key="8">
    <source>
        <dbReference type="EMBL" id="CBZ52983.1"/>
    </source>
</evidence>
<dbReference type="VEuPathDB" id="ToxoDB:NCLIV_027720"/>
<dbReference type="EMBL" id="LN714482">
    <property type="protein sequence ID" value="CEL66969.1"/>
    <property type="molecule type" value="Genomic_DNA"/>
</dbReference>
<evidence type="ECO:0000256" key="1">
    <source>
        <dbReference type="ARBA" id="ARBA00022723"/>
    </source>
</evidence>
<reference evidence="9" key="4">
    <citation type="journal article" date="2015" name="PLoS ONE">
        <title>Comprehensive Evaluation of Toxoplasma gondii VEG and Neospora caninum LIV Genomes with Tachyzoite Stage Transcriptome and Proteome Defines Novel Transcript Features.</title>
        <authorList>
            <person name="Ramaprasad A."/>
            <person name="Mourier T."/>
            <person name="Naeem R."/>
            <person name="Malas T.B."/>
            <person name="Moussa E."/>
            <person name="Panigrahi A."/>
            <person name="Vermont S.J."/>
            <person name="Otto T.D."/>
            <person name="Wastling J."/>
            <person name="Pain A."/>
        </authorList>
    </citation>
    <scope>NUCLEOTIDE SEQUENCE</scope>
    <source>
        <strain evidence="9">Liverpool</strain>
    </source>
</reference>
<reference evidence="8" key="2">
    <citation type="submission" date="2011-03" db="EMBL/GenBank/DDBJ databases">
        <title>Comparative genomics and transcriptomics of Neospora caninum and Toxoplasma gondii.</title>
        <authorList>
            <person name="Reid A.J."/>
            <person name="Sohal A."/>
            <person name="Harris D."/>
            <person name="Quail M."/>
            <person name="Sanders M."/>
            <person name="Berriman M."/>
            <person name="Wastling J.M."/>
            <person name="Pain A."/>
        </authorList>
    </citation>
    <scope>NUCLEOTIDE SEQUENCE</scope>
    <source>
        <strain evidence="8">Liverpool</strain>
    </source>
</reference>
<dbReference type="eggNOG" id="ENOG502QYKB">
    <property type="taxonomic scope" value="Eukaryota"/>
</dbReference>
<feature type="compositionally biased region" description="Low complexity" evidence="5">
    <location>
        <begin position="363"/>
        <end position="392"/>
    </location>
</feature>
<evidence type="ECO:0000313" key="9">
    <source>
        <dbReference type="EMBL" id="CEL66969.1"/>
    </source>
</evidence>
<dbReference type="PROSITE" id="PS50145">
    <property type="entry name" value="ZF_TRAF"/>
    <property type="match status" value="1"/>
</dbReference>
<evidence type="ECO:0000259" key="7">
    <source>
        <dbReference type="PROSITE" id="PS50145"/>
    </source>
</evidence>
<gene>
    <name evidence="9" type="ORF">BN1204_027720</name>
    <name evidence="8" type="ORF">NCLIV_027720</name>
</gene>
<keyword evidence="10" id="KW-1185">Reference proteome</keyword>
<dbReference type="GeneID" id="13443014"/>
<keyword evidence="3 4" id="KW-0862">Zinc</keyword>
<dbReference type="InterPro" id="IPR018957">
    <property type="entry name" value="Znf_C3HC4_RING-type"/>
</dbReference>
<dbReference type="SUPFAM" id="SSF49599">
    <property type="entry name" value="TRAF domain-like"/>
    <property type="match status" value="2"/>
</dbReference>
<feature type="region of interest" description="Disordered" evidence="5">
    <location>
        <begin position="1"/>
        <end position="82"/>
    </location>
</feature>
<dbReference type="InterPro" id="IPR017907">
    <property type="entry name" value="Znf_RING_CS"/>
</dbReference>
<feature type="zinc finger region" description="TRAF-type" evidence="4">
    <location>
        <begin position="189"/>
        <end position="241"/>
    </location>
</feature>
<dbReference type="SUPFAM" id="SSF57850">
    <property type="entry name" value="RING/U-box"/>
    <property type="match status" value="1"/>
</dbReference>
<organism evidence="8 10">
    <name type="scientific">Neospora caninum (strain Liverpool)</name>
    <dbReference type="NCBI Taxonomy" id="572307"/>
    <lineage>
        <taxon>Eukaryota</taxon>
        <taxon>Sar</taxon>
        <taxon>Alveolata</taxon>
        <taxon>Apicomplexa</taxon>
        <taxon>Conoidasida</taxon>
        <taxon>Coccidia</taxon>
        <taxon>Eucoccidiorida</taxon>
        <taxon>Eimeriorina</taxon>
        <taxon>Sarcocystidae</taxon>
        <taxon>Neospora</taxon>
    </lineage>
</organism>
<protein>
    <submittedName>
        <fullName evidence="8">Putative zinc finger (C3HC4 type RING finger) protein</fullName>
    </submittedName>
    <submittedName>
        <fullName evidence="9">Zinc finger (C3HC4 type RING finger) protein,putative</fullName>
    </submittedName>
</protein>
<dbReference type="InterPro" id="IPR013083">
    <property type="entry name" value="Znf_RING/FYVE/PHD"/>
</dbReference>
<feature type="region of interest" description="Disordered" evidence="5">
    <location>
        <begin position="303"/>
        <end position="394"/>
    </location>
</feature>
<dbReference type="Proteomes" id="UP000007494">
    <property type="component" value="Chromosome VIIb"/>
</dbReference>
<feature type="domain" description="TRAF-type" evidence="7">
    <location>
        <begin position="189"/>
        <end position="241"/>
    </location>
</feature>
<dbReference type="Gene3D" id="3.30.40.10">
    <property type="entry name" value="Zinc/RING finger domain, C3HC4 (zinc finger)"/>
    <property type="match status" value="2"/>
</dbReference>
<dbReference type="EMBL" id="FR823389">
    <property type="protein sequence ID" value="CBZ52983.1"/>
    <property type="molecule type" value="Genomic_DNA"/>
</dbReference>
<keyword evidence="1 4" id="KW-0479">Metal-binding</keyword>
<evidence type="ECO:0000313" key="10">
    <source>
        <dbReference type="Proteomes" id="UP000007494"/>
    </source>
</evidence>
<evidence type="ECO:0000256" key="4">
    <source>
        <dbReference type="PROSITE-ProRule" id="PRU00207"/>
    </source>
</evidence>
<dbReference type="PROSITE" id="PS00518">
    <property type="entry name" value="ZF_RING_1"/>
    <property type="match status" value="1"/>
</dbReference>
<name>F0VGY9_NEOCL</name>
<dbReference type="InParanoid" id="F0VGY9"/>
<evidence type="ECO:0000259" key="6">
    <source>
        <dbReference type="PROSITE" id="PS50089"/>
    </source>
</evidence>
<dbReference type="PANTHER" id="PTHR10131:SF94">
    <property type="entry name" value="TNF RECEPTOR-ASSOCIATED FACTOR 4"/>
    <property type="match status" value="1"/>
</dbReference>
<reference evidence="10" key="3">
    <citation type="journal article" date="2012" name="PLoS Pathog.">
        <title>Comparative genomics of the apicomplexan parasites Toxoplasma gondii and Neospora caninum: Coccidia differing in host range and transmission strategy.</title>
        <authorList>
            <person name="Reid A.J."/>
            <person name="Vermont S.J."/>
            <person name="Cotton J.A."/>
            <person name="Harris D."/>
            <person name="Hill-Cawthorne G.A."/>
            <person name="Konen-Waisman S."/>
            <person name="Latham S.M."/>
            <person name="Mourier T."/>
            <person name="Norton R."/>
            <person name="Quail M.A."/>
            <person name="Sanders M."/>
            <person name="Shanmugam D."/>
            <person name="Sohal A."/>
            <person name="Wasmuth J.D."/>
            <person name="Brunk B."/>
            <person name="Grigg M.E."/>
            <person name="Howard J.C."/>
            <person name="Parkinson J."/>
            <person name="Roos D.S."/>
            <person name="Trees A.J."/>
            <person name="Berriman M."/>
            <person name="Pain A."/>
            <person name="Wastling J.M."/>
        </authorList>
    </citation>
    <scope>NUCLEOTIDE SEQUENCE [LARGE SCALE GENOMIC DNA]</scope>
    <source>
        <strain evidence="10">Liverpool</strain>
    </source>
</reference>
<feature type="compositionally biased region" description="Polar residues" evidence="5">
    <location>
        <begin position="1"/>
        <end position="12"/>
    </location>
</feature>
<evidence type="ECO:0000256" key="2">
    <source>
        <dbReference type="ARBA" id="ARBA00022771"/>
    </source>
</evidence>
<dbReference type="PROSITE" id="PS50089">
    <property type="entry name" value="ZF_RING_2"/>
    <property type="match status" value="1"/>
</dbReference>
<accession>F0VGY9</accession>
<dbReference type="Pfam" id="PF00097">
    <property type="entry name" value="zf-C3HC4"/>
    <property type="match status" value="1"/>
</dbReference>
<sequence length="487" mass="53085">MVSTQDAASARSSLVAAPSEGGRSAHDEQPSPSSAGLGSGAPHAHPGNDQESAAWRETRDAVGASSSSSGCTDTAGASRGAPAIPVPVRRTYLDEVPEDLKCPICFDSAVSCRTPCAHFFCYTCINSHINNRLRQQQAVNCPLCRTAVSATNLMSIGGDKVARVRALRVVCVGAVSGCNVSGTLEQVEAHENVCPHVLVFCSFRDRGCIAPLIRREAPVHEKRCRFNPRVRACRHNMSGCKVRGTEELLLLHERRCRYRNMEKFVRCPHFESAGCGLLIKKKYRERHAECCAFKIVRDIEQRATSSAVSDAEEGVEPLSEEDRERRLEKRRRSSGRGREEESGLSPVEEGERKKQRVGSEPQAGHGDAGEASSGGAESAAQAADEASGQQDGNANSELHSFRISFEWRNQEKAISYEDLREQLRPFLPNVASVEAGRTFGEFHAIIEKVPVTTLRAVGMAGDPQISCSLFDLNLRLKGITTVQEGLW</sequence>
<dbReference type="AlphaFoldDB" id="F0VGY9"/>
<dbReference type="OMA" id="CLYSHIT"/>
<feature type="compositionally biased region" description="Low complexity" evidence="5">
    <location>
        <begin position="30"/>
        <end position="47"/>
    </location>
</feature>
<keyword evidence="2 4" id="KW-0863">Zinc-finger</keyword>
<feature type="compositionally biased region" description="Acidic residues" evidence="5">
    <location>
        <begin position="310"/>
        <end position="319"/>
    </location>
</feature>
<dbReference type="InterPro" id="IPR001293">
    <property type="entry name" value="Znf_TRAF"/>
</dbReference>
<evidence type="ECO:0000256" key="3">
    <source>
        <dbReference type="ARBA" id="ARBA00022833"/>
    </source>
</evidence>